<dbReference type="EnsemblPlants" id="EMT11070">
    <property type="protein sequence ID" value="EMT11070"/>
    <property type="gene ID" value="F775_02114"/>
</dbReference>
<organism evidence="1">
    <name type="scientific">Aegilops tauschii</name>
    <name type="common">Tausch's goatgrass</name>
    <name type="synonym">Aegilops squarrosa</name>
    <dbReference type="NCBI Taxonomy" id="37682"/>
    <lineage>
        <taxon>Eukaryota</taxon>
        <taxon>Viridiplantae</taxon>
        <taxon>Streptophyta</taxon>
        <taxon>Embryophyta</taxon>
        <taxon>Tracheophyta</taxon>
        <taxon>Spermatophyta</taxon>
        <taxon>Magnoliopsida</taxon>
        <taxon>Liliopsida</taxon>
        <taxon>Poales</taxon>
        <taxon>Poaceae</taxon>
        <taxon>BOP clade</taxon>
        <taxon>Pooideae</taxon>
        <taxon>Triticodae</taxon>
        <taxon>Triticeae</taxon>
        <taxon>Triticinae</taxon>
        <taxon>Aegilops</taxon>
    </lineage>
</organism>
<dbReference type="ExpressionAtlas" id="M8BBM4">
    <property type="expression patterns" value="baseline"/>
</dbReference>
<dbReference type="GO" id="GO:0030246">
    <property type="term" value="F:carbohydrate binding"/>
    <property type="evidence" value="ECO:0007669"/>
    <property type="project" value="InterPro"/>
</dbReference>
<dbReference type="PANTHER" id="PTHR46506">
    <property type="entry name" value="OS05G0143600 PROTEIN"/>
    <property type="match status" value="1"/>
</dbReference>
<evidence type="ECO:0000313" key="1">
    <source>
        <dbReference type="EnsemblPlants" id="EMT11070"/>
    </source>
</evidence>
<dbReference type="PROSITE" id="PS51752">
    <property type="entry name" value="JACALIN_LECTIN"/>
    <property type="match status" value="1"/>
</dbReference>
<name>M8BBM4_AEGTA</name>
<dbReference type="SUPFAM" id="SSF51101">
    <property type="entry name" value="Mannose-binding lectins"/>
    <property type="match status" value="1"/>
</dbReference>
<sequence length="332" mass="35594">MEKNATSEKMIIKAERPGAAAAVITVDVDPVALNCPKCLRPLEPPVFQKISLTCTIVHVRTVRGTAAGHVVCSICHGDLPDKDKRVSCFVNSGFSRCFIPTSYGRCLALERILQSIRVSCTHGCVAAKMLYHEKAEHQKTCAVSSTAVEQQAVLLQQGPPGACSYELVLPKVLPTSRASVTVTIAGDDVGRKKIPGSGKGSMGSLVRTGPCGGIGGNVRETSMSDVNRIVQRKGKEAWADRWGGEGGKPSTLSLQQDEYLTSVHGHYGQFKDFVVIRSLTFVSNLRSYGPYGKEDGVPFALHAGPGGKIIGFHARSGQFLDAIGTYVKMDNY</sequence>
<protein>
    <submittedName>
        <fullName evidence="1">Uncharacterized protein</fullName>
    </submittedName>
</protein>
<dbReference type="Gene3D" id="2.100.10.30">
    <property type="entry name" value="Jacalin-like lectin domain"/>
    <property type="match status" value="1"/>
</dbReference>
<dbReference type="SMART" id="SM00915">
    <property type="entry name" value="Jacalin"/>
    <property type="match status" value="1"/>
</dbReference>
<dbReference type="CDD" id="cd09612">
    <property type="entry name" value="Jacalin"/>
    <property type="match status" value="1"/>
</dbReference>
<dbReference type="InterPro" id="IPR001229">
    <property type="entry name" value="Jacalin-like_lectin_dom"/>
</dbReference>
<dbReference type="InterPro" id="IPR033734">
    <property type="entry name" value="Jacalin-like_lectin_dom_plant"/>
</dbReference>
<dbReference type="Pfam" id="PF01419">
    <property type="entry name" value="Jacalin"/>
    <property type="match status" value="1"/>
</dbReference>
<proteinExistence type="predicted"/>
<accession>M8BBM4</accession>
<dbReference type="InterPro" id="IPR036404">
    <property type="entry name" value="Jacalin-like_lectin_dom_sf"/>
</dbReference>
<dbReference type="AlphaFoldDB" id="M8BBM4"/>
<reference evidence="1" key="1">
    <citation type="submission" date="2015-06" db="UniProtKB">
        <authorList>
            <consortium name="EnsemblPlants"/>
        </authorList>
    </citation>
    <scope>IDENTIFICATION</scope>
</reference>